<dbReference type="OrthoDB" id="8187370at2"/>
<accession>A0A3B0MR49</accession>
<gene>
    <name evidence="2" type="ORF">ROE7235_03268</name>
</gene>
<proteinExistence type="predicted"/>
<protein>
    <submittedName>
        <fullName evidence="2">Uncharacterized protein</fullName>
    </submittedName>
</protein>
<sequence>MANGSFSFLENAFWVLNARYESNYAELVDLAEDAEFEESHPQALIQRSQQALVSPVARLDQELGWLPGLSERQIDEIRSLLASGETDKLHSSINFLPDLPKANLLAHLSNLSKVDASKLQSLLRCWDEVDHGELLEFINSNRKISGFPNVDATQISISVTALESAHARSAAKAIWQLEEPGKVMEHLVEAELATGKPNSILGRFVREYDSLSEPKLAQIRNEIDHQIELAQEPSPNLDSVTNEIAALLSRWDDVNQPVQVYEQHQGHEEGRSKKVYEAVRSLCLELANDRGEFQYARRLSEALLQTFPELESVAEVLKGDVAALQNLDEQQKQLAIVEPLVAACEAAKTQLPALKSALQKSGFANARKGVLNEIYDAFDAAAKAPETDDAVFLVVRDLALFVNNDRSDPETAFRLIDGLIQYSGRQPSDKIVDQLDDEREKLHRNWKMGEFEKQAGDLGAMSKTVDEMLKYAKGNNRTELLQVKSNIDRKQAGKKVKWLIYGGIAAAIGFFVLSEEINKPTSRTSYQPTATYQPSTTRPSTNGTATASFGESRPPVGQGLVLNRSQVRYCVYQGERLEAMRSMTSTNYQIDSFNGLIDDYNSRCSNYQYRSEVLSSIRREASSKTGEFIADARRIVASW</sequence>
<dbReference type="Proteomes" id="UP000272908">
    <property type="component" value="Unassembled WGS sequence"/>
</dbReference>
<evidence type="ECO:0000313" key="3">
    <source>
        <dbReference type="Proteomes" id="UP000272908"/>
    </source>
</evidence>
<dbReference type="RefSeq" id="WP_121096565.1">
    <property type="nucleotide sequence ID" value="NZ_UIHC01000053.1"/>
</dbReference>
<evidence type="ECO:0000313" key="2">
    <source>
        <dbReference type="EMBL" id="SUZ33497.1"/>
    </source>
</evidence>
<organism evidence="2 3">
    <name type="scientific">Roseinatronobacter ekhonensis</name>
    <dbReference type="NCBI Taxonomy" id="254356"/>
    <lineage>
        <taxon>Bacteria</taxon>
        <taxon>Pseudomonadati</taxon>
        <taxon>Pseudomonadota</taxon>
        <taxon>Alphaproteobacteria</taxon>
        <taxon>Rhodobacterales</taxon>
        <taxon>Paracoccaceae</taxon>
        <taxon>Roseinatronobacter</taxon>
    </lineage>
</organism>
<feature type="compositionally biased region" description="Polar residues" evidence="1">
    <location>
        <begin position="522"/>
        <end position="549"/>
    </location>
</feature>
<name>A0A3B0MR49_9RHOB</name>
<reference evidence="3" key="1">
    <citation type="submission" date="2018-08" db="EMBL/GenBank/DDBJ databases">
        <authorList>
            <person name="Rodrigo-Torres L."/>
            <person name="Arahal R. D."/>
            <person name="Lucena T."/>
        </authorList>
    </citation>
    <scope>NUCLEOTIDE SEQUENCE [LARGE SCALE GENOMIC DNA]</scope>
    <source>
        <strain evidence="3">CECT 7235</strain>
    </source>
</reference>
<dbReference type="AlphaFoldDB" id="A0A3B0MR49"/>
<dbReference type="EMBL" id="UIHC01000053">
    <property type="protein sequence ID" value="SUZ33497.1"/>
    <property type="molecule type" value="Genomic_DNA"/>
</dbReference>
<evidence type="ECO:0000256" key="1">
    <source>
        <dbReference type="SAM" id="MobiDB-lite"/>
    </source>
</evidence>
<feature type="region of interest" description="Disordered" evidence="1">
    <location>
        <begin position="522"/>
        <end position="552"/>
    </location>
</feature>
<keyword evidence="3" id="KW-1185">Reference proteome</keyword>